<protein>
    <submittedName>
        <fullName evidence="1">Uncharacterized protein</fullName>
    </submittedName>
</protein>
<gene>
    <name evidence="1" type="ORF">HX826_26180</name>
</gene>
<sequence length="146" mass="16435">MNDRPFLAESSLSPMIAFGQDLPSKSRKTAISNREQKMIEEFSYVWLLPLLEKPLETAALDFPDAVRALGEKHTLPADIALQPLVITALTSHPEYWPGLALKWLEDGFPMDVELTAVLAHCVEDKTLSQSDRHRARRLVGRKRTGN</sequence>
<dbReference type="AlphaFoldDB" id="A0AAJ3H8R1"/>
<dbReference type="EMBL" id="JACAQR010000047">
    <property type="protein sequence ID" value="NWD45373.1"/>
    <property type="molecule type" value="Genomic_DNA"/>
</dbReference>
<organism evidence="1 2">
    <name type="scientific">Pseudomonas yamanorum</name>
    <dbReference type="NCBI Taxonomy" id="515393"/>
    <lineage>
        <taxon>Bacteria</taxon>
        <taxon>Pseudomonadati</taxon>
        <taxon>Pseudomonadota</taxon>
        <taxon>Gammaproteobacteria</taxon>
        <taxon>Pseudomonadales</taxon>
        <taxon>Pseudomonadaceae</taxon>
        <taxon>Pseudomonas</taxon>
    </lineage>
</organism>
<proteinExistence type="predicted"/>
<evidence type="ECO:0000313" key="2">
    <source>
        <dbReference type="Proteomes" id="UP000546584"/>
    </source>
</evidence>
<dbReference type="RefSeq" id="WP_177027228.1">
    <property type="nucleotide sequence ID" value="NZ_JACAQR010000047.1"/>
</dbReference>
<evidence type="ECO:0000313" key="1">
    <source>
        <dbReference type="EMBL" id="NWD45373.1"/>
    </source>
</evidence>
<reference evidence="1 2" key="1">
    <citation type="submission" date="2020-04" db="EMBL/GenBank/DDBJ databases">
        <title>Molecular characterization of pseudomonads from Agaricus bisporus reveal novel blotch 2 pathogens in Western Europe.</title>
        <authorList>
            <person name="Taparia T."/>
            <person name="Krijger M."/>
            <person name="Haynes E."/>
            <person name="Elpinstone J.G."/>
            <person name="Noble R."/>
            <person name="Van Der Wolf J."/>
        </authorList>
    </citation>
    <scope>NUCLEOTIDE SEQUENCE [LARGE SCALE GENOMIC DNA]</scope>
    <source>
        <strain evidence="1 2">IPO3753</strain>
    </source>
</reference>
<name>A0AAJ3H8R1_9PSED</name>
<dbReference type="Proteomes" id="UP000546584">
    <property type="component" value="Unassembled WGS sequence"/>
</dbReference>
<accession>A0AAJ3H8R1</accession>
<comment type="caution">
    <text evidence="1">The sequence shown here is derived from an EMBL/GenBank/DDBJ whole genome shotgun (WGS) entry which is preliminary data.</text>
</comment>